<dbReference type="Gene3D" id="1.20.1250.20">
    <property type="entry name" value="MFS general substrate transporter like domains"/>
    <property type="match status" value="1"/>
</dbReference>
<proteinExistence type="predicted"/>
<evidence type="ECO:0000256" key="1">
    <source>
        <dbReference type="ARBA" id="ARBA00004141"/>
    </source>
</evidence>
<dbReference type="SUPFAM" id="SSF103473">
    <property type="entry name" value="MFS general substrate transporter"/>
    <property type="match status" value="1"/>
</dbReference>
<feature type="transmembrane region" description="Helical" evidence="6">
    <location>
        <begin position="375"/>
        <end position="395"/>
    </location>
</feature>
<feature type="transmembrane region" description="Helical" evidence="6">
    <location>
        <begin position="335"/>
        <end position="354"/>
    </location>
</feature>
<feature type="transmembrane region" description="Helical" evidence="6">
    <location>
        <begin position="201"/>
        <end position="223"/>
    </location>
</feature>
<feature type="transmembrane region" description="Helical" evidence="6">
    <location>
        <begin position="166"/>
        <end position="189"/>
    </location>
</feature>
<gene>
    <name evidence="7" type="ORF">FJTKL_13051</name>
</gene>
<reference evidence="7 8" key="1">
    <citation type="submission" date="2024-03" db="EMBL/GenBank/DDBJ databases">
        <title>A high-quality draft genome sequence of Diaporthe vaccinii, a causative agent of upright dieback and viscid rot disease in cranberry plants.</title>
        <authorList>
            <person name="Sarrasin M."/>
            <person name="Lang B.F."/>
            <person name="Burger G."/>
        </authorList>
    </citation>
    <scope>NUCLEOTIDE SEQUENCE [LARGE SCALE GENOMIC DNA]</scope>
    <source>
        <strain evidence="7 8">IS7</strain>
    </source>
</reference>
<feature type="transmembrane region" description="Helical" evidence="6">
    <location>
        <begin position="229"/>
        <end position="249"/>
    </location>
</feature>
<protein>
    <recommendedName>
        <fullName evidence="9">Major facilitator superfamily (MFS) profile domain-containing protein</fullName>
    </recommendedName>
</protein>
<dbReference type="InterPro" id="IPR036259">
    <property type="entry name" value="MFS_trans_sf"/>
</dbReference>
<evidence type="ECO:0000313" key="7">
    <source>
        <dbReference type="EMBL" id="KAL2279895.1"/>
    </source>
</evidence>
<keyword evidence="2 6" id="KW-0812">Transmembrane</keyword>
<dbReference type="PANTHER" id="PTHR23507">
    <property type="entry name" value="ZGC:174356"/>
    <property type="match status" value="1"/>
</dbReference>
<feature type="transmembrane region" description="Helical" evidence="6">
    <location>
        <begin position="298"/>
        <end position="323"/>
    </location>
</feature>
<evidence type="ECO:0000256" key="6">
    <source>
        <dbReference type="SAM" id="Phobius"/>
    </source>
</evidence>
<sequence length="493" mass="54812">MDAARTEPDETTRLLDNQADEVRGSDDRSRPKFLQKQILLLVVVLVLLQLHLIFFSSASGELKLRQLCYEFLKDHKPDKVGPGGEFDLFDCYFEDPVVQQLRELLNWDWGISSILLLLIVFPYGMVADLRGKKRVIILALVGQLLSCLWTVAIVSFPGIFPLRMTWAASAFWLIGGGTPLSIALIYLLASESLHEEQRSQLYFSLYGVYLVAETIFPTIAFIATLPSPYLGLSISLVFLCGCFLALKYVDESTIRDDSGHPEDTESTASPQTNEATVVLPDQVSRQTKLLTLLRSRKVLFTLALFTLPAFAQVALQALIPYLLVNRSPDETLQHVLLTIFSGEIFRVVLFAFFTPWAIAFGQRRFGIRQAKIDTWIIRGSLLLMAISGAFMTSATTVASRTIAAVVFSTAFGLRVSLLSYVTSLAGPAIRGRLYGTVKAAETMGQIIIWPISRHLLLNVNKRGDPWLELPFVVMSVTSVCVLAIIMVPRAISN</sequence>
<feature type="transmembrane region" description="Helical" evidence="6">
    <location>
        <begin position="38"/>
        <end position="57"/>
    </location>
</feature>
<name>A0ABR4EBW9_9PEZI</name>
<feature type="compositionally biased region" description="Basic and acidic residues" evidence="5">
    <location>
        <begin position="1"/>
        <end position="13"/>
    </location>
</feature>
<keyword evidence="8" id="KW-1185">Reference proteome</keyword>
<evidence type="ECO:0000256" key="2">
    <source>
        <dbReference type="ARBA" id="ARBA00022692"/>
    </source>
</evidence>
<dbReference type="Pfam" id="PF07690">
    <property type="entry name" value="MFS_1"/>
    <property type="match status" value="1"/>
</dbReference>
<feature type="region of interest" description="Disordered" evidence="5">
    <location>
        <begin position="1"/>
        <end position="27"/>
    </location>
</feature>
<dbReference type="InterPro" id="IPR011701">
    <property type="entry name" value="MFS"/>
</dbReference>
<feature type="transmembrane region" description="Helical" evidence="6">
    <location>
        <begin position="135"/>
        <end position="160"/>
    </location>
</feature>
<dbReference type="PANTHER" id="PTHR23507:SF1">
    <property type="entry name" value="FI18259P1-RELATED"/>
    <property type="match status" value="1"/>
</dbReference>
<dbReference type="Proteomes" id="UP001600888">
    <property type="component" value="Unassembled WGS sequence"/>
</dbReference>
<feature type="transmembrane region" description="Helical" evidence="6">
    <location>
        <begin position="401"/>
        <end position="421"/>
    </location>
</feature>
<accession>A0ABR4EBW9</accession>
<comment type="caution">
    <text evidence="7">The sequence shown here is derived from an EMBL/GenBank/DDBJ whole genome shotgun (WGS) entry which is preliminary data.</text>
</comment>
<evidence type="ECO:0000256" key="4">
    <source>
        <dbReference type="ARBA" id="ARBA00023136"/>
    </source>
</evidence>
<feature type="transmembrane region" description="Helical" evidence="6">
    <location>
        <begin position="104"/>
        <end position="123"/>
    </location>
</feature>
<dbReference type="EMBL" id="JBAWTH010000071">
    <property type="protein sequence ID" value="KAL2279895.1"/>
    <property type="molecule type" value="Genomic_DNA"/>
</dbReference>
<organism evidence="7 8">
    <name type="scientific">Diaporthe vaccinii</name>
    <dbReference type="NCBI Taxonomy" id="105482"/>
    <lineage>
        <taxon>Eukaryota</taxon>
        <taxon>Fungi</taxon>
        <taxon>Dikarya</taxon>
        <taxon>Ascomycota</taxon>
        <taxon>Pezizomycotina</taxon>
        <taxon>Sordariomycetes</taxon>
        <taxon>Sordariomycetidae</taxon>
        <taxon>Diaporthales</taxon>
        <taxon>Diaporthaceae</taxon>
        <taxon>Diaporthe</taxon>
        <taxon>Diaporthe eres species complex</taxon>
    </lineage>
</organism>
<comment type="subcellular location">
    <subcellularLocation>
        <location evidence="1">Membrane</location>
        <topology evidence="1">Multi-pass membrane protein</topology>
    </subcellularLocation>
</comment>
<evidence type="ECO:0000256" key="5">
    <source>
        <dbReference type="SAM" id="MobiDB-lite"/>
    </source>
</evidence>
<evidence type="ECO:0008006" key="9">
    <source>
        <dbReference type="Google" id="ProtNLM"/>
    </source>
</evidence>
<evidence type="ECO:0000313" key="8">
    <source>
        <dbReference type="Proteomes" id="UP001600888"/>
    </source>
</evidence>
<keyword evidence="3 6" id="KW-1133">Transmembrane helix</keyword>
<evidence type="ECO:0000256" key="3">
    <source>
        <dbReference type="ARBA" id="ARBA00022989"/>
    </source>
</evidence>
<feature type="transmembrane region" description="Helical" evidence="6">
    <location>
        <begin position="471"/>
        <end position="491"/>
    </location>
</feature>
<keyword evidence="4 6" id="KW-0472">Membrane</keyword>